<dbReference type="PANTHER" id="PTHR43046">
    <property type="entry name" value="GDP-MANNOSE MANNOSYL HYDROLASE"/>
    <property type="match status" value="1"/>
</dbReference>
<reference evidence="5 6" key="1">
    <citation type="submission" date="2016-11" db="EMBL/GenBank/DDBJ databases">
        <authorList>
            <person name="Jaros S."/>
            <person name="Januszkiewicz K."/>
            <person name="Wedrychowicz H."/>
        </authorList>
    </citation>
    <scope>NUCLEOTIDE SEQUENCE [LARGE SCALE GENOMIC DNA]</scope>
    <source>
        <strain evidence="5 6">DSM 21864</strain>
    </source>
</reference>
<evidence type="ECO:0000256" key="2">
    <source>
        <dbReference type="ARBA" id="ARBA00022801"/>
    </source>
</evidence>
<keyword evidence="6" id="KW-1185">Reference proteome</keyword>
<comment type="similarity">
    <text evidence="3">Belongs to the Nudix hydrolase family.</text>
</comment>
<dbReference type="InterPro" id="IPR020084">
    <property type="entry name" value="NUDIX_hydrolase_CS"/>
</dbReference>
<comment type="cofactor">
    <cofactor evidence="1">
        <name>Mg(2+)</name>
        <dbReference type="ChEBI" id="CHEBI:18420"/>
    </cofactor>
</comment>
<dbReference type="SUPFAM" id="SSF55811">
    <property type="entry name" value="Nudix"/>
    <property type="match status" value="1"/>
</dbReference>
<dbReference type="GO" id="GO:0016787">
    <property type="term" value="F:hydrolase activity"/>
    <property type="evidence" value="ECO:0007669"/>
    <property type="project" value="UniProtKB-KW"/>
</dbReference>
<dbReference type="STRING" id="1121298.SAMN05444401_2388"/>
<dbReference type="Pfam" id="PF00293">
    <property type="entry name" value="NUDIX"/>
    <property type="match status" value="1"/>
</dbReference>
<evidence type="ECO:0000256" key="3">
    <source>
        <dbReference type="RuleBase" id="RU003476"/>
    </source>
</evidence>
<gene>
    <name evidence="5" type="ORF">SAMN05444401_2388</name>
</gene>
<evidence type="ECO:0000313" key="6">
    <source>
        <dbReference type="Proteomes" id="UP000184080"/>
    </source>
</evidence>
<dbReference type="PRINTS" id="PR00502">
    <property type="entry name" value="NUDIXFAMILY"/>
</dbReference>
<accession>A0A1M6H693</accession>
<dbReference type="PANTHER" id="PTHR43046:SF2">
    <property type="entry name" value="8-OXO-DGTP DIPHOSPHATASE-RELATED"/>
    <property type="match status" value="1"/>
</dbReference>
<evidence type="ECO:0000313" key="5">
    <source>
        <dbReference type="EMBL" id="SHJ17758.1"/>
    </source>
</evidence>
<dbReference type="RefSeq" id="WP_073006789.1">
    <property type="nucleotide sequence ID" value="NZ_FQZO01000003.1"/>
</dbReference>
<organism evidence="5 6">
    <name type="scientific">Clostridium amylolyticum</name>
    <dbReference type="NCBI Taxonomy" id="1121298"/>
    <lineage>
        <taxon>Bacteria</taxon>
        <taxon>Bacillati</taxon>
        <taxon>Bacillota</taxon>
        <taxon>Clostridia</taxon>
        <taxon>Eubacteriales</taxon>
        <taxon>Clostridiaceae</taxon>
        <taxon>Clostridium</taxon>
    </lineage>
</organism>
<evidence type="ECO:0000256" key="1">
    <source>
        <dbReference type="ARBA" id="ARBA00001946"/>
    </source>
</evidence>
<sequence length="146" mass="16387">MFKAKEICPGVAIVIFNKENQVLLQKRADVNLWGIPSGHVEPGETVEAAAVREVLEETGLKVKILRLIGVYSEPSYQVFQYPDGRITHFVTCCFQAEVVGGDLTASSPETLDLRYFSRDQLPMDILKMDPLWLEDALAETTQAFIR</sequence>
<protein>
    <submittedName>
        <fullName evidence="5">ADP-ribose pyrophosphatase YjhB, NUDIX family</fullName>
    </submittedName>
</protein>
<dbReference type="EMBL" id="FQZO01000003">
    <property type="protein sequence ID" value="SHJ17758.1"/>
    <property type="molecule type" value="Genomic_DNA"/>
</dbReference>
<name>A0A1M6H693_9CLOT</name>
<dbReference type="InterPro" id="IPR015797">
    <property type="entry name" value="NUDIX_hydrolase-like_dom_sf"/>
</dbReference>
<dbReference type="OrthoDB" id="9787476at2"/>
<keyword evidence="2 3" id="KW-0378">Hydrolase</keyword>
<dbReference type="Proteomes" id="UP000184080">
    <property type="component" value="Unassembled WGS sequence"/>
</dbReference>
<feature type="domain" description="Nudix hydrolase" evidence="4">
    <location>
        <begin position="6"/>
        <end position="138"/>
    </location>
</feature>
<dbReference type="InterPro" id="IPR000086">
    <property type="entry name" value="NUDIX_hydrolase_dom"/>
</dbReference>
<dbReference type="PROSITE" id="PS51462">
    <property type="entry name" value="NUDIX"/>
    <property type="match status" value="1"/>
</dbReference>
<proteinExistence type="inferred from homology"/>
<evidence type="ECO:0000259" key="4">
    <source>
        <dbReference type="PROSITE" id="PS51462"/>
    </source>
</evidence>
<dbReference type="InterPro" id="IPR020476">
    <property type="entry name" value="Nudix_hydrolase"/>
</dbReference>
<dbReference type="Gene3D" id="3.90.79.10">
    <property type="entry name" value="Nucleoside Triphosphate Pyrophosphohydrolase"/>
    <property type="match status" value="1"/>
</dbReference>
<dbReference type="AlphaFoldDB" id="A0A1M6H693"/>
<dbReference type="PROSITE" id="PS00893">
    <property type="entry name" value="NUDIX_BOX"/>
    <property type="match status" value="1"/>
</dbReference>